<dbReference type="PROSITE" id="PS00687">
    <property type="entry name" value="ALDEHYDE_DEHYDR_GLU"/>
    <property type="match status" value="1"/>
</dbReference>
<evidence type="ECO:0000256" key="7">
    <source>
        <dbReference type="ARBA" id="ARBA00052498"/>
    </source>
</evidence>
<gene>
    <name evidence="12" type="ORF">A3770_07p48030</name>
</gene>
<dbReference type="GO" id="GO:0009450">
    <property type="term" value="P:gamma-aminobutyric acid catabolic process"/>
    <property type="evidence" value="ECO:0007669"/>
    <property type="project" value="TreeGrafter"/>
</dbReference>
<dbReference type="AlphaFoldDB" id="A0A5B8MRK7"/>
<dbReference type="PANTHER" id="PTHR43353:SF5">
    <property type="entry name" value="SUCCINATE-SEMIALDEHYDE DEHYDROGENASE, MITOCHONDRIAL"/>
    <property type="match status" value="1"/>
</dbReference>
<evidence type="ECO:0000256" key="4">
    <source>
        <dbReference type="ARBA" id="ARBA00019842"/>
    </source>
</evidence>
<dbReference type="EC" id="1.2.1.24" evidence="3"/>
<evidence type="ECO:0000313" key="13">
    <source>
        <dbReference type="Proteomes" id="UP000316726"/>
    </source>
</evidence>
<dbReference type="OrthoDB" id="310895at2759"/>
<evidence type="ECO:0000256" key="8">
    <source>
        <dbReference type="ARBA" id="ARBA00076033"/>
    </source>
</evidence>
<organism evidence="12 13">
    <name type="scientific">Chloropicon primus</name>
    <dbReference type="NCBI Taxonomy" id="1764295"/>
    <lineage>
        <taxon>Eukaryota</taxon>
        <taxon>Viridiplantae</taxon>
        <taxon>Chlorophyta</taxon>
        <taxon>Chloropicophyceae</taxon>
        <taxon>Chloropicales</taxon>
        <taxon>Chloropicaceae</taxon>
        <taxon>Chloropicon</taxon>
    </lineage>
</organism>
<evidence type="ECO:0000313" key="12">
    <source>
        <dbReference type="EMBL" id="QDZ22285.1"/>
    </source>
</evidence>
<comment type="pathway">
    <text evidence="1">Amino-acid degradation; 4-aminobutanoate degradation.</text>
</comment>
<dbReference type="FunFam" id="3.40.605.10:FF:000005">
    <property type="entry name" value="Succinate-semialdehyde dehydrogenase I"/>
    <property type="match status" value="1"/>
</dbReference>
<keyword evidence="5 10" id="KW-0560">Oxidoreductase</keyword>
<proteinExistence type="inferred from homology"/>
<reference evidence="12 13" key="1">
    <citation type="submission" date="2018-07" db="EMBL/GenBank/DDBJ databases">
        <title>The complete nuclear genome of the prasinophyte Chloropicon primus (CCMP1205).</title>
        <authorList>
            <person name="Pombert J.-F."/>
            <person name="Otis C."/>
            <person name="Turmel M."/>
            <person name="Lemieux C."/>
        </authorList>
    </citation>
    <scope>NUCLEOTIDE SEQUENCE [LARGE SCALE GENOMIC DNA]</scope>
    <source>
        <strain evidence="12 13">CCMP1205</strain>
    </source>
</reference>
<evidence type="ECO:0000256" key="9">
    <source>
        <dbReference type="PROSITE-ProRule" id="PRU10007"/>
    </source>
</evidence>
<sequence>MMMESFENAKLEPGALAEYYRSQFSGLEGVTETFAVMDPAKGNELVRLERLGAEETRVAVSRASQAFKHEWNMSKVTAQARYDALLRWEKLIRDNAKDLSKLVTLENGKPIGEAAVEVAGGADSVAWFAEEARRIDGDVLQGAKRRQRVMVLKQPVGVVGAITPWNFPFSMITRKIGPALAAGCTVVVKPSEETPLSAIALTYLAHEAGFPKGSVQTVCGDAKAIGEELTSSRDVRKIGFTGSTAVGKLLMAQAANSVKRISLELGGNAPFIVFEDADLDRAAQALLGSGLRNAGQTCICADKVLVHDSVHDAFAAKLSEKMAKMRLGHGLDRETTHGPLINQRALAKVESHVKDAVEGGANLVLGGERVKPDDMDGFFYAPTLITDVKLDMSCFREENFGPVLSLYRFHTDEEALEVANDSEYGLAAYFYTSSMRRSWTVSEGLEYGMVGCNDVAVTGVTTPFGGWKQSGLGCEHSKYGIDEFLEKKAVFMTI</sequence>
<comment type="similarity">
    <text evidence="2 10">Belongs to the aldehyde dehydrogenase family.</text>
</comment>
<dbReference type="Gene3D" id="3.40.605.10">
    <property type="entry name" value="Aldehyde Dehydrogenase, Chain A, domain 1"/>
    <property type="match status" value="1"/>
</dbReference>
<evidence type="ECO:0000259" key="11">
    <source>
        <dbReference type="Pfam" id="PF00171"/>
    </source>
</evidence>
<dbReference type="Proteomes" id="UP000316726">
    <property type="component" value="Chromosome 7"/>
</dbReference>
<comment type="catalytic activity">
    <reaction evidence="7">
        <text>succinate semialdehyde + NAD(+) + H2O = succinate + NADH + 2 H(+)</text>
        <dbReference type="Rhea" id="RHEA:13217"/>
        <dbReference type="ChEBI" id="CHEBI:15377"/>
        <dbReference type="ChEBI" id="CHEBI:15378"/>
        <dbReference type="ChEBI" id="CHEBI:30031"/>
        <dbReference type="ChEBI" id="CHEBI:57540"/>
        <dbReference type="ChEBI" id="CHEBI:57706"/>
        <dbReference type="ChEBI" id="CHEBI:57945"/>
        <dbReference type="EC" id="1.2.1.24"/>
    </reaction>
</comment>
<dbReference type="PANTHER" id="PTHR43353">
    <property type="entry name" value="SUCCINATE-SEMIALDEHYDE DEHYDROGENASE, MITOCHONDRIAL"/>
    <property type="match status" value="1"/>
</dbReference>
<dbReference type="GO" id="GO:0004777">
    <property type="term" value="F:succinate-semialdehyde dehydrogenase (NAD+) activity"/>
    <property type="evidence" value="ECO:0007669"/>
    <property type="project" value="UniProtKB-EC"/>
</dbReference>
<dbReference type="InterPro" id="IPR016160">
    <property type="entry name" value="Ald_DH_CS_CYS"/>
</dbReference>
<evidence type="ECO:0000256" key="2">
    <source>
        <dbReference type="ARBA" id="ARBA00009986"/>
    </source>
</evidence>
<dbReference type="EMBL" id="CP031040">
    <property type="protein sequence ID" value="QDZ22285.1"/>
    <property type="molecule type" value="Genomic_DNA"/>
</dbReference>
<name>A0A5B8MRK7_9CHLO</name>
<evidence type="ECO:0000256" key="6">
    <source>
        <dbReference type="ARBA" id="ARBA00030806"/>
    </source>
</evidence>
<keyword evidence="13" id="KW-1185">Reference proteome</keyword>
<dbReference type="Gene3D" id="3.40.309.10">
    <property type="entry name" value="Aldehyde Dehydrogenase, Chain A, domain 2"/>
    <property type="match status" value="1"/>
</dbReference>
<dbReference type="FunFam" id="3.40.309.10:FF:000004">
    <property type="entry name" value="Succinate-semialdehyde dehydrogenase I"/>
    <property type="match status" value="1"/>
</dbReference>
<dbReference type="Pfam" id="PF00171">
    <property type="entry name" value="Aldedh"/>
    <property type="match status" value="1"/>
</dbReference>
<dbReference type="CDD" id="cd07103">
    <property type="entry name" value="ALDH_F5_SSADH_GabD"/>
    <property type="match status" value="1"/>
</dbReference>
<dbReference type="PROSITE" id="PS00070">
    <property type="entry name" value="ALDEHYDE_DEHYDR_CYS"/>
    <property type="match status" value="1"/>
</dbReference>
<evidence type="ECO:0000256" key="1">
    <source>
        <dbReference type="ARBA" id="ARBA00005176"/>
    </source>
</evidence>
<feature type="domain" description="Aldehyde dehydrogenase" evidence="11">
    <location>
        <begin position="31"/>
        <end position="490"/>
    </location>
</feature>
<accession>A0A5B8MRK7</accession>
<dbReference type="InterPro" id="IPR016161">
    <property type="entry name" value="Ald_DH/histidinol_DH"/>
</dbReference>
<feature type="active site" evidence="9">
    <location>
        <position position="264"/>
    </location>
</feature>
<evidence type="ECO:0000256" key="3">
    <source>
        <dbReference type="ARBA" id="ARBA00013051"/>
    </source>
</evidence>
<evidence type="ECO:0000256" key="10">
    <source>
        <dbReference type="RuleBase" id="RU003345"/>
    </source>
</evidence>
<protein>
    <recommendedName>
        <fullName evidence="4">Succinate-semialdehyde dehydrogenase, mitochondrial</fullName>
        <ecNumber evidence="3">1.2.1.24</ecNumber>
    </recommendedName>
    <alternativeName>
        <fullName evidence="8">Aldehyde dehydrogenase family 5 member F1</fullName>
    </alternativeName>
    <alternativeName>
        <fullName evidence="6">NAD(+)-dependent succinic semialdehyde dehydrogenase</fullName>
    </alternativeName>
</protein>
<dbReference type="InterPro" id="IPR029510">
    <property type="entry name" value="Ald_DH_CS_GLU"/>
</dbReference>
<dbReference type="InterPro" id="IPR016163">
    <property type="entry name" value="Ald_DH_C"/>
</dbReference>
<dbReference type="InterPro" id="IPR016162">
    <property type="entry name" value="Ald_DH_N"/>
</dbReference>
<dbReference type="InterPro" id="IPR050740">
    <property type="entry name" value="Aldehyde_DH_Superfamily"/>
</dbReference>
<dbReference type="InterPro" id="IPR015590">
    <property type="entry name" value="Aldehyde_DH_dom"/>
</dbReference>
<dbReference type="STRING" id="1764295.A0A5B8MRK7"/>
<evidence type="ECO:0000256" key="5">
    <source>
        <dbReference type="ARBA" id="ARBA00023002"/>
    </source>
</evidence>
<dbReference type="SUPFAM" id="SSF53720">
    <property type="entry name" value="ALDH-like"/>
    <property type="match status" value="1"/>
</dbReference>